<gene>
    <name evidence="3" type="ORF">GCM10009533_12380</name>
</gene>
<comment type="caution">
    <text evidence="3">The sequence shown here is derived from an EMBL/GenBank/DDBJ whole genome shotgun (WGS) entry which is preliminary data.</text>
</comment>
<dbReference type="InterPro" id="IPR041698">
    <property type="entry name" value="Methyltransf_25"/>
</dbReference>
<sequence>MSRAFEAAFGAASDAAGCTLLTSDGAVRPLTARRWSAPAGAADHVPLNECRGPVIDIGCGPGRLVAALAARGVLALGVDVSPVAVRLTRDRGGLALCRDVYDRLPGQGRWREALLIDGNIGIGGDPARLLRRVRELLRPDGRAWVEVEPPGTGPWRGTARLVTPTRRSRAFGWAIVGTDTIGTLAESAGLALHRLVDHDGRWFAALEPEQSRHSRREHVSAPGPVAKSRPRRPPPHNAPMVKAAPDVL</sequence>
<evidence type="ECO:0000313" key="3">
    <source>
        <dbReference type="EMBL" id="GAA0514931.1"/>
    </source>
</evidence>
<dbReference type="InterPro" id="IPR029063">
    <property type="entry name" value="SAM-dependent_MTases_sf"/>
</dbReference>
<dbReference type="SUPFAM" id="SSF53335">
    <property type="entry name" value="S-adenosyl-L-methionine-dependent methyltransferases"/>
    <property type="match status" value="1"/>
</dbReference>
<accession>A0ABN1CB22</accession>
<feature type="domain" description="Methyltransferase" evidence="2">
    <location>
        <begin position="54"/>
        <end position="141"/>
    </location>
</feature>
<dbReference type="RefSeq" id="WP_009946236.1">
    <property type="nucleotide sequence ID" value="NZ_BAAAGS010000005.1"/>
</dbReference>
<keyword evidence="3" id="KW-0808">Transferase</keyword>
<dbReference type="Gene3D" id="3.40.50.150">
    <property type="entry name" value="Vaccinia Virus protein VP39"/>
    <property type="match status" value="1"/>
</dbReference>
<dbReference type="Proteomes" id="UP001500729">
    <property type="component" value="Unassembled WGS sequence"/>
</dbReference>
<dbReference type="EMBL" id="BAAAGS010000005">
    <property type="protein sequence ID" value="GAA0514931.1"/>
    <property type="molecule type" value="Genomic_DNA"/>
</dbReference>
<evidence type="ECO:0000259" key="2">
    <source>
        <dbReference type="Pfam" id="PF13649"/>
    </source>
</evidence>
<dbReference type="GO" id="GO:0032259">
    <property type="term" value="P:methylation"/>
    <property type="evidence" value="ECO:0007669"/>
    <property type="project" value="UniProtKB-KW"/>
</dbReference>
<keyword evidence="3" id="KW-0489">Methyltransferase</keyword>
<keyword evidence="4" id="KW-1185">Reference proteome</keyword>
<organism evidence="3 4">
    <name type="scientific">Saccharopolyspora erythraea</name>
    <name type="common">Streptomyces erythraeus</name>
    <dbReference type="NCBI Taxonomy" id="1836"/>
    <lineage>
        <taxon>Bacteria</taxon>
        <taxon>Bacillati</taxon>
        <taxon>Actinomycetota</taxon>
        <taxon>Actinomycetes</taxon>
        <taxon>Pseudonocardiales</taxon>
        <taxon>Pseudonocardiaceae</taxon>
        <taxon>Saccharopolyspora</taxon>
    </lineage>
</organism>
<evidence type="ECO:0000313" key="4">
    <source>
        <dbReference type="Proteomes" id="UP001500729"/>
    </source>
</evidence>
<name>A0ABN1CB22_SACER</name>
<feature type="region of interest" description="Disordered" evidence="1">
    <location>
        <begin position="207"/>
        <end position="248"/>
    </location>
</feature>
<evidence type="ECO:0000256" key="1">
    <source>
        <dbReference type="SAM" id="MobiDB-lite"/>
    </source>
</evidence>
<proteinExistence type="predicted"/>
<dbReference type="GO" id="GO:0008168">
    <property type="term" value="F:methyltransferase activity"/>
    <property type="evidence" value="ECO:0007669"/>
    <property type="project" value="UniProtKB-KW"/>
</dbReference>
<dbReference type="CDD" id="cd02440">
    <property type="entry name" value="AdoMet_MTases"/>
    <property type="match status" value="1"/>
</dbReference>
<dbReference type="Pfam" id="PF13649">
    <property type="entry name" value="Methyltransf_25"/>
    <property type="match status" value="1"/>
</dbReference>
<reference evidence="3 4" key="1">
    <citation type="journal article" date="2019" name="Int. J. Syst. Evol. Microbiol.">
        <title>The Global Catalogue of Microorganisms (GCM) 10K type strain sequencing project: providing services to taxonomists for standard genome sequencing and annotation.</title>
        <authorList>
            <consortium name="The Broad Institute Genomics Platform"/>
            <consortium name="The Broad Institute Genome Sequencing Center for Infectious Disease"/>
            <person name="Wu L."/>
            <person name="Ma J."/>
        </authorList>
    </citation>
    <scope>NUCLEOTIDE SEQUENCE [LARGE SCALE GENOMIC DNA]</scope>
    <source>
        <strain evidence="3 4">JCM 10303</strain>
    </source>
</reference>
<protein>
    <submittedName>
        <fullName evidence="3">Class I SAM-dependent methyltransferase</fullName>
    </submittedName>
</protein>